<protein>
    <recommendedName>
        <fullName evidence="3">Methyltransferase domain-containing protein</fullName>
    </recommendedName>
</protein>
<evidence type="ECO:0000313" key="5">
    <source>
        <dbReference type="Proteomes" id="UP000037505"/>
    </source>
</evidence>
<dbReference type="SUPFAM" id="SSF53335">
    <property type="entry name" value="S-adenosyl-L-methionine-dependent methyltransferases"/>
    <property type="match status" value="1"/>
</dbReference>
<dbReference type="Pfam" id="PF13649">
    <property type="entry name" value="Methyltransf_25"/>
    <property type="match status" value="1"/>
</dbReference>
<dbReference type="GO" id="GO:0008168">
    <property type="term" value="F:methyltransferase activity"/>
    <property type="evidence" value="ECO:0007669"/>
    <property type="project" value="UniProtKB-KW"/>
</dbReference>
<dbReference type="GeneID" id="26802990"/>
<evidence type="ECO:0000313" key="4">
    <source>
        <dbReference type="EMBL" id="KNG90014.1"/>
    </source>
</evidence>
<evidence type="ECO:0000256" key="1">
    <source>
        <dbReference type="ARBA" id="ARBA00022603"/>
    </source>
</evidence>
<gene>
    <name evidence="4" type="ORF">ANOM_001186</name>
</gene>
<reference evidence="4 5" key="1">
    <citation type="submission" date="2014-06" db="EMBL/GenBank/DDBJ databases">
        <title>The Genome of the Aflatoxigenic Filamentous Fungus Aspergillus nomius.</title>
        <authorList>
            <person name="Moore M.G."/>
            <person name="Shannon B.M."/>
            <person name="Brian M.M."/>
        </authorList>
    </citation>
    <scope>NUCLEOTIDE SEQUENCE [LARGE SCALE GENOMIC DNA]</scope>
    <source>
        <strain evidence="4 5">NRRL 13137</strain>
    </source>
</reference>
<accession>A0A0L1JE06</accession>
<dbReference type="InterPro" id="IPR029063">
    <property type="entry name" value="SAM-dependent_MTases_sf"/>
</dbReference>
<comment type="caution">
    <text evidence="4">The sequence shown here is derived from an EMBL/GenBank/DDBJ whole genome shotgun (WGS) entry which is preliminary data.</text>
</comment>
<dbReference type="STRING" id="1509407.A0A0L1JE06"/>
<dbReference type="AlphaFoldDB" id="A0A0L1JE06"/>
<dbReference type="PANTHER" id="PTHR43861:SF1">
    <property type="entry name" value="TRANS-ACONITATE 2-METHYLTRANSFERASE"/>
    <property type="match status" value="1"/>
</dbReference>
<dbReference type="GO" id="GO:0032259">
    <property type="term" value="P:methylation"/>
    <property type="evidence" value="ECO:0007669"/>
    <property type="project" value="UniProtKB-KW"/>
</dbReference>
<organism evidence="4 5">
    <name type="scientific">Aspergillus nomiae NRRL (strain ATCC 15546 / NRRL 13137 / CBS 260.88 / M93)</name>
    <dbReference type="NCBI Taxonomy" id="1509407"/>
    <lineage>
        <taxon>Eukaryota</taxon>
        <taxon>Fungi</taxon>
        <taxon>Dikarya</taxon>
        <taxon>Ascomycota</taxon>
        <taxon>Pezizomycotina</taxon>
        <taxon>Eurotiomycetes</taxon>
        <taxon>Eurotiomycetidae</taxon>
        <taxon>Eurotiales</taxon>
        <taxon>Aspergillaceae</taxon>
        <taxon>Aspergillus</taxon>
        <taxon>Aspergillus subgen. Circumdati</taxon>
    </lineage>
</organism>
<proteinExistence type="predicted"/>
<evidence type="ECO:0000259" key="3">
    <source>
        <dbReference type="Pfam" id="PF13649"/>
    </source>
</evidence>
<dbReference type="RefSeq" id="XP_015410937.1">
    <property type="nucleotide sequence ID" value="XM_015546443.1"/>
</dbReference>
<keyword evidence="5" id="KW-1185">Reference proteome</keyword>
<keyword evidence="1" id="KW-0489">Methyltransferase</keyword>
<sequence length="373" mass="41401">MQEPVTAPWGLSISDADFEKLRAGFEPQDQEDKWRVSVTEQSRSGTISIHFARSGTGKEFYVLVVNPRDGGSNSGVKIEAITWEQNKGGIHISEEQAKKEVVIITRRLLECDFEALPDDAFQLDNTLQPVRMSYGVTYEVLDVGCGEGVLTAKLASHVKRIVGVDASSNMIEHFQRSCPDIESRVVDCRHLDQVSDLTDGKFDKVFSNAALHWILRDPETRSNAIKGCFNALKPGGFFVSESGALGNVAEVHAAIVSALVIQGIPVEEARAASPWWFPSQEAMKQLLEGEGFQWVKGEAELRQTKLTDHKEGGIEGWIRLFCEPFLQVLPTVEARNAAVKHAVDVLEGVGRHQHDGSFTVNYIRLRFVVQKPF</sequence>
<dbReference type="InterPro" id="IPR041698">
    <property type="entry name" value="Methyltransf_25"/>
</dbReference>
<name>A0A0L1JE06_ASPN3</name>
<dbReference type="Gene3D" id="3.40.50.150">
    <property type="entry name" value="Vaccinia Virus protein VP39"/>
    <property type="match status" value="1"/>
</dbReference>
<dbReference type="PANTHER" id="PTHR43861">
    <property type="entry name" value="TRANS-ACONITATE 2-METHYLTRANSFERASE-RELATED"/>
    <property type="match status" value="1"/>
</dbReference>
<feature type="domain" description="Methyltransferase" evidence="3">
    <location>
        <begin position="140"/>
        <end position="236"/>
    </location>
</feature>
<dbReference type="OrthoDB" id="66144at2759"/>
<keyword evidence="2" id="KW-0808">Transferase</keyword>
<dbReference type="CDD" id="cd02440">
    <property type="entry name" value="AdoMet_MTases"/>
    <property type="match status" value="1"/>
</dbReference>
<evidence type="ECO:0000256" key="2">
    <source>
        <dbReference type="ARBA" id="ARBA00022679"/>
    </source>
</evidence>
<dbReference type="Proteomes" id="UP000037505">
    <property type="component" value="Unassembled WGS sequence"/>
</dbReference>
<dbReference type="EMBL" id="JNOM01000021">
    <property type="protein sequence ID" value="KNG90014.1"/>
    <property type="molecule type" value="Genomic_DNA"/>
</dbReference>